<dbReference type="AlphaFoldDB" id="A0A6A6SUQ8"/>
<dbReference type="Proteomes" id="UP000799324">
    <property type="component" value="Unassembled WGS sequence"/>
</dbReference>
<dbReference type="EMBL" id="MU004465">
    <property type="protein sequence ID" value="KAF2650168.1"/>
    <property type="molecule type" value="Genomic_DNA"/>
</dbReference>
<organism evidence="1 2">
    <name type="scientific">Lophiostoma macrostomum CBS 122681</name>
    <dbReference type="NCBI Taxonomy" id="1314788"/>
    <lineage>
        <taxon>Eukaryota</taxon>
        <taxon>Fungi</taxon>
        <taxon>Dikarya</taxon>
        <taxon>Ascomycota</taxon>
        <taxon>Pezizomycotina</taxon>
        <taxon>Dothideomycetes</taxon>
        <taxon>Pleosporomycetidae</taxon>
        <taxon>Pleosporales</taxon>
        <taxon>Lophiostomataceae</taxon>
        <taxon>Lophiostoma</taxon>
    </lineage>
</organism>
<protein>
    <submittedName>
        <fullName evidence="1">Uncharacterized protein</fullName>
    </submittedName>
</protein>
<name>A0A6A6SUQ8_9PLEO</name>
<evidence type="ECO:0000313" key="2">
    <source>
        <dbReference type="Proteomes" id="UP000799324"/>
    </source>
</evidence>
<gene>
    <name evidence="1" type="ORF">K491DRAFT_721027</name>
</gene>
<reference evidence="1" key="1">
    <citation type="journal article" date="2020" name="Stud. Mycol.">
        <title>101 Dothideomycetes genomes: a test case for predicting lifestyles and emergence of pathogens.</title>
        <authorList>
            <person name="Haridas S."/>
            <person name="Albert R."/>
            <person name="Binder M."/>
            <person name="Bloem J."/>
            <person name="Labutti K."/>
            <person name="Salamov A."/>
            <person name="Andreopoulos B."/>
            <person name="Baker S."/>
            <person name="Barry K."/>
            <person name="Bills G."/>
            <person name="Bluhm B."/>
            <person name="Cannon C."/>
            <person name="Castanera R."/>
            <person name="Culley D."/>
            <person name="Daum C."/>
            <person name="Ezra D."/>
            <person name="Gonzalez J."/>
            <person name="Henrissat B."/>
            <person name="Kuo A."/>
            <person name="Liang C."/>
            <person name="Lipzen A."/>
            <person name="Lutzoni F."/>
            <person name="Magnuson J."/>
            <person name="Mondo S."/>
            <person name="Nolan M."/>
            <person name="Ohm R."/>
            <person name="Pangilinan J."/>
            <person name="Park H.-J."/>
            <person name="Ramirez L."/>
            <person name="Alfaro M."/>
            <person name="Sun H."/>
            <person name="Tritt A."/>
            <person name="Yoshinaga Y."/>
            <person name="Zwiers L.-H."/>
            <person name="Turgeon B."/>
            <person name="Goodwin S."/>
            <person name="Spatafora J."/>
            <person name="Crous P."/>
            <person name="Grigoriev I."/>
        </authorList>
    </citation>
    <scope>NUCLEOTIDE SEQUENCE</scope>
    <source>
        <strain evidence="1">CBS 122681</strain>
    </source>
</reference>
<accession>A0A6A6SUQ8</accession>
<keyword evidence="2" id="KW-1185">Reference proteome</keyword>
<proteinExistence type="predicted"/>
<sequence>MELSLSAGIFSPREDLRPGIQSKLKHLTLTDLSVLNVYATLSVKAAADTLTSLNSLTFSKGKGPVTTWFKMMSIVVRGFQGAYTRDCFQRLELQYTRAPDTPMWKISLQKDLAPFPNMNSSICPGQSMEFSIHDPDINRVWSAFLRWRSGTPLSTITNFQASMAIITIAMTLFGSSSTISVSTEDPHYHDEMMVLQTLFSYAETEFKKCESSYHAGSAEQH</sequence>
<evidence type="ECO:0000313" key="1">
    <source>
        <dbReference type="EMBL" id="KAF2650168.1"/>
    </source>
</evidence>